<evidence type="ECO:0000313" key="3">
    <source>
        <dbReference type="Proteomes" id="UP000321039"/>
    </source>
</evidence>
<keyword evidence="3" id="KW-1185">Reference proteome</keyword>
<organism evidence="2 3">
    <name type="scientific">Parahaliea maris</name>
    <dbReference type="NCBI Taxonomy" id="2716870"/>
    <lineage>
        <taxon>Bacteria</taxon>
        <taxon>Pseudomonadati</taxon>
        <taxon>Pseudomonadota</taxon>
        <taxon>Gammaproteobacteria</taxon>
        <taxon>Cellvibrionales</taxon>
        <taxon>Halieaceae</taxon>
        <taxon>Parahaliea</taxon>
    </lineage>
</organism>
<proteinExistence type="predicted"/>
<dbReference type="RefSeq" id="WP_148068532.1">
    <property type="nucleotide sequence ID" value="NZ_VRZA01000003.1"/>
</dbReference>
<evidence type="ECO:0000313" key="2">
    <source>
        <dbReference type="EMBL" id="TXS94190.1"/>
    </source>
</evidence>
<evidence type="ECO:0000256" key="1">
    <source>
        <dbReference type="SAM" id="SignalP"/>
    </source>
</evidence>
<dbReference type="EMBL" id="VRZA01000003">
    <property type="protein sequence ID" value="TXS94190.1"/>
    <property type="molecule type" value="Genomic_DNA"/>
</dbReference>
<keyword evidence="1" id="KW-0732">Signal</keyword>
<gene>
    <name evidence="2" type="ORF">FV139_11375</name>
</gene>
<reference evidence="2 3" key="1">
    <citation type="submission" date="2019-08" db="EMBL/GenBank/DDBJ databases">
        <title>Parahaliea maris sp. nov., isolated from the surface seawater.</title>
        <authorList>
            <person name="Liu Y."/>
        </authorList>
    </citation>
    <scope>NUCLEOTIDE SEQUENCE [LARGE SCALE GENOMIC DNA]</scope>
    <source>
        <strain evidence="2 3">HSLHS9</strain>
    </source>
</reference>
<dbReference type="InterPro" id="IPR010281">
    <property type="entry name" value="DUF885"/>
</dbReference>
<dbReference type="PANTHER" id="PTHR33361">
    <property type="entry name" value="GLR0591 PROTEIN"/>
    <property type="match status" value="1"/>
</dbReference>
<accession>A0A5C9A338</accession>
<name>A0A5C9A338_9GAMM</name>
<dbReference type="Proteomes" id="UP000321039">
    <property type="component" value="Unassembled WGS sequence"/>
</dbReference>
<dbReference type="AlphaFoldDB" id="A0A5C9A338"/>
<feature type="signal peptide" evidence="1">
    <location>
        <begin position="1"/>
        <end position="23"/>
    </location>
</feature>
<comment type="caution">
    <text evidence="2">The sequence shown here is derived from an EMBL/GenBank/DDBJ whole genome shotgun (WGS) entry which is preliminary data.</text>
</comment>
<dbReference type="Pfam" id="PF05960">
    <property type="entry name" value="DUF885"/>
    <property type="match status" value="1"/>
</dbReference>
<dbReference type="PANTHER" id="PTHR33361:SF2">
    <property type="entry name" value="DUF885 DOMAIN-CONTAINING PROTEIN"/>
    <property type="match status" value="1"/>
</dbReference>
<sequence length="577" mass="65720">MKKYIAAAVVQTALALAPLTAQADASADFEQLLADHWARAEKEKIFFRTDPDAFRPDGILPEMDTEARARRQAFNEEVLKRLDAIDGDALQGQERISYKLFRYERETERASYTQHDHVFPITALFGFHMYFADAPANMAFGSVQDYEKLIVSFHDYPRYNGEQIAALREGIATGYTQFCGSFGEYDQTISRYIVEDPANSAFFEPFTRFPGNIPEKQRKRLSNEALEAIAEDVIPAYQAFETFFRNEYMPACRQREGITSVKGGDEYYQFLIGYFTTTDLSPRAIHEIGLKETKRIRGEMQAIIDRLEFEGSFQDFLNSLRDDPKFYADSPQDLLEKLAFIAKRMDGLMPTYFGQLPRMPYTIRQSVGRGAFYASGTADGRTPGVYFINAEGYQSQPLYNLEALTLHEAVPGHHHQTALALELDLPAFRRSLYHSAYGEGWGLYSESLGKEAGFYQDPYSDFGRLTYEMWRANRLVVDTGLHAFGWTRQEAIDYLLSNSAMTEAEVTAEVDRYITWPAQALSYKIGELRIQALRDKAEAALGERFDLRAFHDVVVGNGSLAIAILEEVVDEWIESQR</sequence>
<protein>
    <submittedName>
        <fullName evidence="2">DUF885 domain-containing protein</fullName>
    </submittedName>
</protein>
<feature type="chain" id="PRO_5023145741" evidence="1">
    <location>
        <begin position="24"/>
        <end position="577"/>
    </location>
</feature>